<evidence type="ECO:0000313" key="1">
    <source>
        <dbReference type="EMBL" id="CAI6352746.1"/>
    </source>
</evidence>
<evidence type="ECO:0000313" key="2">
    <source>
        <dbReference type="EMBL" id="CAI6356827.1"/>
    </source>
</evidence>
<reference evidence="1 3" key="1">
    <citation type="submission" date="2023-01" db="EMBL/GenBank/DDBJ databases">
        <authorList>
            <person name="Whitehead M."/>
        </authorList>
    </citation>
    <scope>NUCLEOTIDE SEQUENCE [LARGE SCALE GENOMIC DNA]</scope>
</reference>
<dbReference type="AlphaFoldDB" id="A0AAV0WA82"/>
<dbReference type="EMBL" id="CARXXK010000002">
    <property type="protein sequence ID" value="CAI6356827.1"/>
    <property type="molecule type" value="Genomic_DNA"/>
</dbReference>
<accession>A0AAV0WA82</accession>
<sequence length="105" mass="12541">MDLLDDVEAIAVAYALNKRNNAEKKKRSIRRYWVHPMNTKRIKEGQFQVNFMTLRAHPEEFLKYFRMSIESFDELILLVRPSLSKQVTNMRIPISTEERLTITLR</sequence>
<keyword evidence="3" id="KW-1185">Reference proteome</keyword>
<comment type="caution">
    <text evidence="1">The sequence shown here is derived from an EMBL/GenBank/DDBJ whole genome shotgun (WGS) entry which is preliminary data.</text>
</comment>
<evidence type="ECO:0008006" key="4">
    <source>
        <dbReference type="Google" id="ProtNLM"/>
    </source>
</evidence>
<name>A0AAV0WA82_9HEMI</name>
<organism evidence="1 3">
    <name type="scientific">Macrosiphum euphorbiae</name>
    <name type="common">potato aphid</name>
    <dbReference type="NCBI Taxonomy" id="13131"/>
    <lineage>
        <taxon>Eukaryota</taxon>
        <taxon>Metazoa</taxon>
        <taxon>Ecdysozoa</taxon>
        <taxon>Arthropoda</taxon>
        <taxon>Hexapoda</taxon>
        <taxon>Insecta</taxon>
        <taxon>Pterygota</taxon>
        <taxon>Neoptera</taxon>
        <taxon>Paraneoptera</taxon>
        <taxon>Hemiptera</taxon>
        <taxon>Sternorrhyncha</taxon>
        <taxon>Aphidomorpha</taxon>
        <taxon>Aphidoidea</taxon>
        <taxon>Aphididae</taxon>
        <taxon>Macrosiphini</taxon>
        <taxon>Macrosiphum</taxon>
    </lineage>
</organism>
<gene>
    <name evidence="2" type="ORF">MEUPH1_LOCUS12519</name>
    <name evidence="1" type="ORF">MEUPH1_LOCUS8949</name>
</gene>
<proteinExistence type="predicted"/>
<evidence type="ECO:0000313" key="3">
    <source>
        <dbReference type="Proteomes" id="UP001160148"/>
    </source>
</evidence>
<dbReference type="Proteomes" id="UP001160148">
    <property type="component" value="Unassembled WGS sequence"/>
</dbReference>
<protein>
    <recommendedName>
        <fullName evidence="4">Ribosomal protein S10</fullName>
    </recommendedName>
</protein>
<dbReference type="EMBL" id="CARXXK010000002">
    <property type="protein sequence ID" value="CAI6352746.1"/>
    <property type="molecule type" value="Genomic_DNA"/>
</dbReference>